<dbReference type="PRINTS" id="PR00302">
    <property type="entry name" value="LUPUSLA"/>
</dbReference>
<evidence type="ECO:0000256" key="1">
    <source>
        <dbReference type="ARBA" id="ARBA00004123"/>
    </source>
</evidence>
<dbReference type="InterPro" id="IPR012677">
    <property type="entry name" value="Nucleotide-bd_a/b_plait_sf"/>
</dbReference>
<dbReference type="PROSITE" id="PS50102">
    <property type="entry name" value="RRM"/>
    <property type="match status" value="1"/>
</dbReference>
<accession>A0A8H4W076</accession>
<proteinExistence type="predicted"/>
<evidence type="ECO:0000259" key="7">
    <source>
        <dbReference type="PROSITE" id="PS50961"/>
    </source>
</evidence>
<evidence type="ECO:0000313" key="8">
    <source>
        <dbReference type="EMBL" id="KAF4626820.1"/>
    </source>
</evidence>
<feature type="compositionally biased region" description="Basic and acidic residues" evidence="5">
    <location>
        <begin position="69"/>
        <end position="78"/>
    </location>
</feature>
<comment type="subcellular location">
    <subcellularLocation>
        <location evidence="1">Nucleus</location>
    </subcellularLocation>
</comment>
<feature type="compositionally biased region" description="Basic and acidic residues" evidence="5">
    <location>
        <begin position="90"/>
        <end position="102"/>
    </location>
</feature>
<dbReference type="EMBL" id="JAAMPI010001078">
    <property type="protein sequence ID" value="KAF4626820.1"/>
    <property type="molecule type" value="Genomic_DNA"/>
</dbReference>
<reference evidence="8 9" key="1">
    <citation type="submission" date="2020-03" db="EMBL/GenBank/DDBJ databases">
        <title>Draft Genome Sequence of Cudoniella acicularis.</title>
        <authorList>
            <person name="Buettner E."/>
            <person name="Kellner H."/>
        </authorList>
    </citation>
    <scope>NUCLEOTIDE SEQUENCE [LARGE SCALE GENOMIC DNA]</scope>
    <source>
        <strain evidence="8 9">DSM 108380</strain>
    </source>
</reference>
<comment type="caution">
    <text evidence="8">The sequence shown here is derived from an EMBL/GenBank/DDBJ whole genome shotgun (WGS) entry which is preliminary data.</text>
</comment>
<dbReference type="Gene3D" id="1.10.10.10">
    <property type="entry name" value="Winged helix-like DNA-binding domain superfamily/Winged helix DNA-binding domain"/>
    <property type="match status" value="1"/>
</dbReference>
<feature type="region of interest" description="Disordered" evidence="5">
    <location>
        <begin position="293"/>
        <end position="468"/>
    </location>
</feature>
<dbReference type="GO" id="GO:0006396">
    <property type="term" value="P:RNA processing"/>
    <property type="evidence" value="ECO:0007669"/>
    <property type="project" value="InterPro"/>
</dbReference>
<dbReference type="PROSITE" id="PS50961">
    <property type="entry name" value="HTH_LA"/>
    <property type="match status" value="1"/>
</dbReference>
<dbReference type="Pfam" id="PF05383">
    <property type="entry name" value="La"/>
    <property type="match status" value="1"/>
</dbReference>
<dbReference type="AlphaFoldDB" id="A0A8H4W076"/>
<dbReference type="PANTHER" id="PTHR22792:SF140">
    <property type="entry name" value="ACHILLES, ISOFORM A"/>
    <property type="match status" value="1"/>
</dbReference>
<organism evidence="8 9">
    <name type="scientific">Cudoniella acicularis</name>
    <dbReference type="NCBI Taxonomy" id="354080"/>
    <lineage>
        <taxon>Eukaryota</taxon>
        <taxon>Fungi</taxon>
        <taxon>Dikarya</taxon>
        <taxon>Ascomycota</taxon>
        <taxon>Pezizomycotina</taxon>
        <taxon>Leotiomycetes</taxon>
        <taxon>Helotiales</taxon>
        <taxon>Tricladiaceae</taxon>
        <taxon>Cudoniella</taxon>
    </lineage>
</organism>
<dbReference type="GO" id="GO:0003729">
    <property type="term" value="F:mRNA binding"/>
    <property type="evidence" value="ECO:0007669"/>
    <property type="project" value="TreeGrafter"/>
</dbReference>
<keyword evidence="2 4" id="KW-0694">RNA-binding</keyword>
<name>A0A8H4W076_9HELO</name>
<feature type="region of interest" description="Disordered" evidence="5">
    <location>
        <begin position="1"/>
        <end position="109"/>
    </location>
</feature>
<dbReference type="PANTHER" id="PTHR22792">
    <property type="entry name" value="LUPUS LA PROTEIN-RELATED"/>
    <property type="match status" value="1"/>
</dbReference>
<evidence type="ECO:0000256" key="4">
    <source>
        <dbReference type="PROSITE-ProRule" id="PRU00332"/>
    </source>
</evidence>
<dbReference type="SUPFAM" id="SSF54928">
    <property type="entry name" value="RNA-binding domain, RBD"/>
    <property type="match status" value="1"/>
</dbReference>
<evidence type="ECO:0000256" key="2">
    <source>
        <dbReference type="ARBA" id="ARBA00022884"/>
    </source>
</evidence>
<dbReference type="GO" id="GO:0005634">
    <property type="term" value="C:nucleus"/>
    <property type="evidence" value="ECO:0007669"/>
    <property type="project" value="UniProtKB-SubCell"/>
</dbReference>
<keyword evidence="3" id="KW-0539">Nucleus</keyword>
<dbReference type="InterPro" id="IPR035979">
    <property type="entry name" value="RBD_domain_sf"/>
</dbReference>
<dbReference type="Pfam" id="PF00076">
    <property type="entry name" value="RRM_1"/>
    <property type="match status" value="1"/>
</dbReference>
<feature type="compositionally biased region" description="Basic and acidic residues" evidence="5">
    <location>
        <begin position="437"/>
        <end position="446"/>
    </location>
</feature>
<dbReference type="InterPro" id="IPR036388">
    <property type="entry name" value="WH-like_DNA-bd_sf"/>
</dbReference>
<dbReference type="SMART" id="SM00715">
    <property type="entry name" value="LA"/>
    <property type="match status" value="1"/>
</dbReference>
<feature type="compositionally biased region" description="Basic and acidic residues" evidence="5">
    <location>
        <begin position="453"/>
        <end position="468"/>
    </location>
</feature>
<dbReference type="OrthoDB" id="439993at2759"/>
<feature type="domain" description="HTH La-type RNA-binding" evidence="7">
    <location>
        <begin position="106"/>
        <end position="196"/>
    </location>
</feature>
<evidence type="ECO:0000256" key="3">
    <source>
        <dbReference type="ARBA" id="ARBA00023242"/>
    </source>
</evidence>
<feature type="compositionally biased region" description="Basic and acidic residues" evidence="5">
    <location>
        <begin position="381"/>
        <end position="429"/>
    </location>
</feature>
<feature type="domain" description="RRM" evidence="6">
    <location>
        <begin position="206"/>
        <end position="287"/>
    </location>
</feature>
<dbReference type="GO" id="GO:1990904">
    <property type="term" value="C:ribonucleoprotein complex"/>
    <property type="evidence" value="ECO:0007669"/>
    <property type="project" value="InterPro"/>
</dbReference>
<dbReference type="InterPro" id="IPR000504">
    <property type="entry name" value="RRM_dom"/>
</dbReference>
<dbReference type="InterPro" id="IPR036390">
    <property type="entry name" value="WH_DNA-bd_sf"/>
</dbReference>
<dbReference type="InterPro" id="IPR045180">
    <property type="entry name" value="La_dom_prot"/>
</dbReference>
<dbReference type="Proteomes" id="UP000566819">
    <property type="component" value="Unassembled WGS sequence"/>
</dbReference>
<sequence length="468" mass="53212">MSNLPVEATEPDPATTSIVNDQTVNNEGGEKLAPTETDIKMAEAESEQTNGAQKVKEEANDIKEEETENDAKVKKEFSKNGFSKTKNHDRKPFIKRENRSKYDPSILPEESDPQKIRAQVEFYFGDTNLPTDNFMWTETDGTANKPISLKKIHAFGRMRRFQPYVAVVDALRHSSFLVVEGEEGEETVKRKVAYDPTIPRHKAVARSIYAKGFGEEEPSSQFDIEAFFAPYGPTNSVRLRRADDTKLFKGSVFVEFQDEETAEKFLALDSKPLWKGMHELEIKPKKVYMDGKTEEIKDGRMEPKETWASRGRGRGRGGPRDGNSGRRGDRRDRGDRNDHSDRGDRDPDDWKKRREEDRANGFKDGRNRDNDRKGRGRGGRGRRDRDERGSRDNDRNRERDEGVKKEDVKSKDVKAENIRAEDAPSKETVDTQSPPVNDKKRAREDDVASEAPSSKKADTKSDVPVEAS</sequence>
<evidence type="ECO:0000259" key="6">
    <source>
        <dbReference type="PROSITE" id="PS50102"/>
    </source>
</evidence>
<keyword evidence="9" id="KW-1185">Reference proteome</keyword>
<feature type="compositionally biased region" description="Basic and acidic residues" evidence="5">
    <location>
        <begin position="293"/>
        <end position="307"/>
    </location>
</feature>
<dbReference type="InterPro" id="IPR002344">
    <property type="entry name" value="Lupus_La"/>
</dbReference>
<dbReference type="Gene3D" id="3.30.70.330">
    <property type="match status" value="1"/>
</dbReference>
<feature type="compositionally biased region" description="Basic and acidic residues" evidence="5">
    <location>
        <begin position="323"/>
        <end position="373"/>
    </location>
</feature>
<evidence type="ECO:0000256" key="5">
    <source>
        <dbReference type="SAM" id="MobiDB-lite"/>
    </source>
</evidence>
<dbReference type="SMART" id="SM00360">
    <property type="entry name" value="RRM"/>
    <property type="match status" value="1"/>
</dbReference>
<dbReference type="InterPro" id="IPR006630">
    <property type="entry name" value="La_HTH"/>
</dbReference>
<protein>
    <submittedName>
        <fullName evidence="8">Uncharacterized protein</fullName>
    </submittedName>
</protein>
<feature type="compositionally biased region" description="Polar residues" evidence="5">
    <location>
        <begin position="14"/>
        <end position="26"/>
    </location>
</feature>
<dbReference type="SUPFAM" id="SSF46785">
    <property type="entry name" value="Winged helix' DNA-binding domain"/>
    <property type="match status" value="1"/>
</dbReference>
<dbReference type="CDD" id="cd12291">
    <property type="entry name" value="RRM1_La"/>
    <property type="match status" value="1"/>
</dbReference>
<gene>
    <name evidence="8" type="ORF">G7Y89_g11337</name>
</gene>
<evidence type="ECO:0000313" key="9">
    <source>
        <dbReference type="Proteomes" id="UP000566819"/>
    </source>
</evidence>